<protein>
    <submittedName>
        <fullName evidence="3">ATP-binding protein</fullName>
    </submittedName>
</protein>
<dbReference type="SUPFAM" id="SSF63829">
    <property type="entry name" value="Calcium-dependent phosphotriesterase"/>
    <property type="match status" value="1"/>
</dbReference>
<feature type="domain" description="SMP-30/Gluconolactonase/LRE-like region" evidence="2">
    <location>
        <begin position="90"/>
        <end position="244"/>
    </location>
</feature>
<dbReference type="GO" id="GO:0005524">
    <property type="term" value="F:ATP binding"/>
    <property type="evidence" value="ECO:0007669"/>
    <property type="project" value="UniProtKB-KW"/>
</dbReference>
<name>A0A2U2BWQ8_9PROT</name>
<accession>A0A2U2BWQ8</accession>
<feature type="signal peptide" evidence="1">
    <location>
        <begin position="1"/>
        <end position="21"/>
    </location>
</feature>
<keyword evidence="3" id="KW-0067">ATP-binding</keyword>
<gene>
    <name evidence="3" type="ORF">DDZ18_02285</name>
</gene>
<dbReference type="Proteomes" id="UP000245168">
    <property type="component" value="Unassembled WGS sequence"/>
</dbReference>
<evidence type="ECO:0000313" key="3">
    <source>
        <dbReference type="EMBL" id="PWE18456.1"/>
    </source>
</evidence>
<dbReference type="Gene3D" id="2.130.10.10">
    <property type="entry name" value="YVTN repeat-like/Quinoprotein amine dehydrogenase"/>
    <property type="match status" value="1"/>
</dbReference>
<dbReference type="AlphaFoldDB" id="A0A2U2BWQ8"/>
<dbReference type="InterPro" id="IPR013658">
    <property type="entry name" value="SGL"/>
</dbReference>
<dbReference type="EMBL" id="QEXV01000001">
    <property type="protein sequence ID" value="PWE18456.1"/>
    <property type="molecule type" value="Genomic_DNA"/>
</dbReference>
<evidence type="ECO:0000259" key="2">
    <source>
        <dbReference type="Pfam" id="PF08450"/>
    </source>
</evidence>
<dbReference type="RefSeq" id="WP_109251731.1">
    <property type="nucleotide sequence ID" value="NZ_QEXV01000001.1"/>
</dbReference>
<sequence length="284" mass="29381">MKAVIALAGAAALGFAAPAAAQDFGFEQAWKTGGFANPESVLYVDALDAFLVSNIAGGVPLEEDGDGFISVLGLDGAIETLRFAEGLDAPKGMAAANGTLFVSDIDELVAIDLETGDVVARHAVEGAEFLNDVTIGPDGTVLVSDMGTGRIHALVDGEMTLWSDDARLASDAGSVNGLLAETDRLLAYVGDTLWAIDWETRDFSQVADGLGSGDGMVPDGEGGYVLTNWAGRIFHLDADGAVRTISDTRLMGVNSADPGYAPQAGLFAIPTFFDNAVMAFGRAE</sequence>
<evidence type="ECO:0000256" key="1">
    <source>
        <dbReference type="SAM" id="SignalP"/>
    </source>
</evidence>
<evidence type="ECO:0000313" key="4">
    <source>
        <dbReference type="Proteomes" id="UP000245168"/>
    </source>
</evidence>
<keyword evidence="4" id="KW-1185">Reference proteome</keyword>
<dbReference type="InterPro" id="IPR015943">
    <property type="entry name" value="WD40/YVTN_repeat-like_dom_sf"/>
</dbReference>
<comment type="caution">
    <text evidence="3">The sequence shown here is derived from an EMBL/GenBank/DDBJ whole genome shotgun (WGS) entry which is preliminary data.</text>
</comment>
<keyword evidence="1" id="KW-0732">Signal</keyword>
<keyword evidence="3" id="KW-0547">Nucleotide-binding</keyword>
<feature type="chain" id="PRO_5015507589" evidence="1">
    <location>
        <begin position="22"/>
        <end position="284"/>
    </location>
</feature>
<organism evidence="3 4">
    <name type="scientific">Marinicauda salina</name>
    <dbReference type="NCBI Taxonomy" id="2135793"/>
    <lineage>
        <taxon>Bacteria</taxon>
        <taxon>Pseudomonadati</taxon>
        <taxon>Pseudomonadota</taxon>
        <taxon>Alphaproteobacteria</taxon>
        <taxon>Maricaulales</taxon>
        <taxon>Maricaulaceae</taxon>
        <taxon>Marinicauda</taxon>
    </lineage>
</organism>
<proteinExistence type="predicted"/>
<reference evidence="4" key="1">
    <citation type="submission" date="2018-05" db="EMBL/GenBank/DDBJ databases">
        <authorList>
            <person name="Liu B.-T."/>
        </authorList>
    </citation>
    <scope>NUCLEOTIDE SEQUENCE [LARGE SCALE GENOMIC DNA]</scope>
    <source>
        <strain evidence="4">WD6-1</strain>
    </source>
</reference>
<dbReference type="Pfam" id="PF08450">
    <property type="entry name" value="SGL"/>
    <property type="match status" value="1"/>
</dbReference>
<dbReference type="OrthoDB" id="7675395at2"/>